<comment type="caution">
    <text evidence="8">The sequence shown here is derived from an EMBL/GenBank/DDBJ whole genome shotgun (WGS) entry which is preliminary data.</text>
</comment>
<gene>
    <name evidence="5 8" type="primary">msrP</name>
    <name evidence="8" type="ORF">GCM10017621_17500</name>
</gene>
<feature type="domain" description="Oxidoreductase molybdopterin-binding" evidence="7">
    <location>
        <begin position="117"/>
        <end position="273"/>
    </location>
</feature>
<dbReference type="GO" id="GO:0043546">
    <property type="term" value="F:molybdopterin cofactor binding"/>
    <property type="evidence" value="ECO:0007669"/>
    <property type="project" value="UniProtKB-UniRule"/>
</dbReference>
<dbReference type="NCBIfam" id="NF003767">
    <property type="entry name" value="PRK05363.1"/>
    <property type="match status" value="1"/>
</dbReference>
<dbReference type="GO" id="GO:0046872">
    <property type="term" value="F:metal ion binding"/>
    <property type="evidence" value="ECO:0007669"/>
    <property type="project" value="UniProtKB-KW"/>
</dbReference>
<feature type="binding site" evidence="5">
    <location>
        <begin position="255"/>
        <end position="257"/>
    </location>
    <ligand>
        <name>Mo-molybdopterin</name>
        <dbReference type="ChEBI" id="CHEBI:71302"/>
    </ligand>
</feature>
<comment type="similarity">
    <text evidence="5">Belongs to the MsrP family.</text>
</comment>
<keyword evidence="9" id="KW-1185">Reference proteome</keyword>
<feature type="binding site" evidence="5">
    <location>
        <position position="244"/>
    </location>
    <ligand>
        <name>Mo-molybdopterin</name>
        <dbReference type="ChEBI" id="CHEBI:71302"/>
    </ligand>
</feature>
<dbReference type="EMBL" id="BSFE01000004">
    <property type="protein sequence ID" value="GLK52242.1"/>
    <property type="molecule type" value="Genomic_DNA"/>
</dbReference>
<feature type="binding site" evidence="5">
    <location>
        <position position="156"/>
    </location>
    <ligand>
        <name>Mo-molybdopterin</name>
        <dbReference type="ChEBI" id="CHEBI:71302"/>
    </ligand>
    <ligandPart>
        <name>Mo</name>
        <dbReference type="ChEBI" id="CHEBI:28685"/>
    </ligandPart>
</feature>
<dbReference type="HAMAP" id="MF_01206">
    <property type="entry name" value="MsrP"/>
    <property type="match status" value="1"/>
</dbReference>
<evidence type="ECO:0000256" key="5">
    <source>
        <dbReference type="HAMAP-Rule" id="MF_01206"/>
    </source>
</evidence>
<reference evidence="8" key="1">
    <citation type="journal article" date="2014" name="Int. J. Syst. Evol. Microbiol.">
        <title>Complete genome sequence of Corynebacterium casei LMG S-19264T (=DSM 44701T), isolated from a smear-ripened cheese.</title>
        <authorList>
            <consortium name="US DOE Joint Genome Institute (JGI-PGF)"/>
            <person name="Walter F."/>
            <person name="Albersmeier A."/>
            <person name="Kalinowski J."/>
            <person name="Ruckert C."/>
        </authorList>
    </citation>
    <scope>NUCLEOTIDE SEQUENCE</scope>
    <source>
        <strain evidence="8">VKM B-1513</strain>
    </source>
</reference>
<dbReference type="SUPFAM" id="SSF56524">
    <property type="entry name" value="Oxidoreductase molybdopterin-binding domain"/>
    <property type="match status" value="1"/>
</dbReference>
<keyword evidence="2 5" id="KW-0479">Metal-binding</keyword>
<dbReference type="InterPro" id="IPR000572">
    <property type="entry name" value="OxRdtase_Mopterin-bd_dom"/>
</dbReference>
<organism evidence="8 9">
    <name type="scientific">Maricaulis virginensis</name>
    <dbReference type="NCBI Taxonomy" id="144022"/>
    <lineage>
        <taxon>Bacteria</taxon>
        <taxon>Pseudomonadati</taxon>
        <taxon>Pseudomonadota</taxon>
        <taxon>Alphaproteobacteria</taxon>
        <taxon>Maricaulales</taxon>
        <taxon>Maricaulaceae</taxon>
        <taxon>Maricaulis</taxon>
    </lineage>
</organism>
<feature type="region of interest" description="Disordered" evidence="6">
    <location>
        <begin position="46"/>
        <end position="79"/>
    </location>
</feature>
<proteinExistence type="inferred from homology"/>
<evidence type="ECO:0000256" key="6">
    <source>
        <dbReference type="SAM" id="MobiDB-lite"/>
    </source>
</evidence>
<evidence type="ECO:0000256" key="3">
    <source>
        <dbReference type="ARBA" id="ARBA00022729"/>
    </source>
</evidence>
<dbReference type="Gene3D" id="3.90.420.10">
    <property type="entry name" value="Oxidoreductase, molybdopterin-binding domain"/>
    <property type="match status" value="1"/>
</dbReference>
<dbReference type="Proteomes" id="UP001143486">
    <property type="component" value="Unassembled WGS sequence"/>
</dbReference>
<evidence type="ECO:0000256" key="2">
    <source>
        <dbReference type="ARBA" id="ARBA00022723"/>
    </source>
</evidence>
<comment type="function">
    <text evidence="5">Part of the MsrPQ system that repairs oxidized periplasmic proteins containing methionine sulfoxide residues (Met-O), using respiratory chain electrons. Thus protects these proteins from oxidative-stress damage caused by reactive species of oxygen and chlorine generated by the host defense mechanisms. MsrPQ is essential for the maintenance of envelope integrity under bleach stress, rescuing a wide series of structurally unrelated periplasmic proteins from methionine oxidation. The catalytic subunit MsrP is non-stereospecific, being able to reduce both (R-) and (S-) diastereoisomers of methionine sulfoxide.</text>
</comment>
<comment type="catalytic activity">
    <reaction evidence="5">
        <text>L-methionyl-[protein] + a quinone + H2O = L-methionyl-(R)-S-oxide-[protein] + a quinol</text>
        <dbReference type="Rhea" id="RHEA:51296"/>
        <dbReference type="Rhea" id="RHEA-COMP:12313"/>
        <dbReference type="Rhea" id="RHEA-COMP:12314"/>
        <dbReference type="ChEBI" id="CHEBI:15377"/>
        <dbReference type="ChEBI" id="CHEBI:16044"/>
        <dbReference type="ChEBI" id="CHEBI:24646"/>
        <dbReference type="ChEBI" id="CHEBI:45764"/>
        <dbReference type="ChEBI" id="CHEBI:132124"/>
    </reaction>
</comment>
<keyword evidence="4 5" id="KW-0560">Oxidoreductase</keyword>
<protein>
    <recommendedName>
        <fullName evidence="5">Protein-methionine-sulfoxide reductase catalytic subunit MsrP</fullName>
        <ecNumber evidence="5">1.8.5.-</ecNumber>
    </recommendedName>
</protein>
<dbReference type="EC" id="1.8.5.-" evidence="5"/>
<feature type="binding site" evidence="5">
    <location>
        <position position="191"/>
    </location>
    <ligand>
        <name>Mo-molybdopterin</name>
        <dbReference type="ChEBI" id="CHEBI:71302"/>
    </ligand>
</feature>
<evidence type="ECO:0000313" key="9">
    <source>
        <dbReference type="Proteomes" id="UP001143486"/>
    </source>
</evidence>
<comment type="catalytic activity">
    <reaction evidence="5">
        <text>L-methionyl-[protein] + a quinone + H2O = L-methionyl-(S)-S-oxide-[protein] + a quinol</text>
        <dbReference type="Rhea" id="RHEA:51292"/>
        <dbReference type="Rhea" id="RHEA-COMP:12313"/>
        <dbReference type="Rhea" id="RHEA-COMP:12315"/>
        <dbReference type="ChEBI" id="CHEBI:15377"/>
        <dbReference type="ChEBI" id="CHEBI:16044"/>
        <dbReference type="ChEBI" id="CHEBI:24646"/>
        <dbReference type="ChEBI" id="CHEBI:44120"/>
        <dbReference type="ChEBI" id="CHEBI:132124"/>
    </reaction>
</comment>
<feature type="compositionally biased region" description="Low complexity" evidence="6">
    <location>
        <begin position="46"/>
        <end position="65"/>
    </location>
</feature>
<feature type="binding site" evidence="5">
    <location>
        <begin position="101"/>
        <end position="102"/>
    </location>
    <ligand>
        <name>Mo-molybdopterin</name>
        <dbReference type="ChEBI" id="CHEBI:71302"/>
    </ligand>
</feature>
<evidence type="ECO:0000313" key="8">
    <source>
        <dbReference type="EMBL" id="GLK52242.1"/>
    </source>
</evidence>
<dbReference type="Pfam" id="PF00174">
    <property type="entry name" value="Oxidored_molyb"/>
    <property type="match status" value="1"/>
</dbReference>
<dbReference type="RefSeq" id="WP_271186610.1">
    <property type="nucleotide sequence ID" value="NZ_BSFE01000004.1"/>
</dbReference>
<evidence type="ECO:0000259" key="7">
    <source>
        <dbReference type="Pfam" id="PF00174"/>
    </source>
</evidence>
<dbReference type="GO" id="GO:0030091">
    <property type="term" value="P:protein repair"/>
    <property type="evidence" value="ECO:0007669"/>
    <property type="project" value="UniProtKB-UniRule"/>
</dbReference>
<comment type="subunit">
    <text evidence="5">Heterodimer of a catalytic subunit (MsrP) and a heme-binding subunit (MsrQ).</text>
</comment>
<dbReference type="InterPro" id="IPR036374">
    <property type="entry name" value="OxRdtase_Mopterin-bd_sf"/>
</dbReference>
<evidence type="ECO:0000256" key="1">
    <source>
        <dbReference type="ARBA" id="ARBA00022505"/>
    </source>
</evidence>
<dbReference type="AlphaFoldDB" id="A0A9W6MNN2"/>
<comment type="cofactor">
    <cofactor evidence="5">
        <name>Mo-molybdopterin</name>
        <dbReference type="ChEBI" id="CHEBI:71302"/>
    </cofactor>
    <text evidence="5">Binds 1 Mo-molybdopterin (Mo-MPT) cofactor per subunit.</text>
</comment>
<dbReference type="GO" id="GO:0016672">
    <property type="term" value="F:oxidoreductase activity, acting on a sulfur group of donors, quinone or similar compound as acceptor"/>
    <property type="evidence" value="ECO:0007669"/>
    <property type="project" value="UniProtKB-UniRule"/>
</dbReference>
<feature type="binding site" evidence="5">
    <location>
        <position position="98"/>
    </location>
    <ligand>
        <name>Mo-molybdopterin</name>
        <dbReference type="ChEBI" id="CHEBI:71302"/>
    </ligand>
</feature>
<dbReference type="PANTHER" id="PTHR43032">
    <property type="entry name" value="PROTEIN-METHIONINE-SULFOXIDE REDUCTASE"/>
    <property type="match status" value="1"/>
</dbReference>
<dbReference type="InterPro" id="IPR022867">
    <property type="entry name" value="MsrP"/>
</dbReference>
<evidence type="ECO:0000256" key="4">
    <source>
        <dbReference type="ARBA" id="ARBA00023002"/>
    </source>
</evidence>
<keyword evidence="3 5" id="KW-0732">Signal</keyword>
<sequence>MFFYRKPKPWQGREADVTPRALYINRRQIMAAGGAVAVTGLVGCGGSETEASTSAESTASSTAAARQPAPPSGGLQYAGTGYSVPDPLTPIDAVTGYNNFYEFGVDKSDPARHAHEMSVDPWSIEVDGHAGRTGRFALEDVVDFSALEERIYRLRCVEAWSMVIPWIGVPLAGVLQQFEPTADARYVAFETYLDRREMRGTRFPVLDWPYVEGLRMDEAMNELAFLAVGLYGDVLPNQNGAPVRLVVPWKYGYKSIKSITRISFVSQQPETAWNKAAPNEYGFYSNVNPNRAHPRWSQQTERVIGGNLFNRRETEMFNGYSEQVAHLYAGMDLIENH</sequence>
<name>A0A9W6MNN2_9PROT</name>
<accession>A0A9W6MNN2</accession>
<reference evidence="8" key="2">
    <citation type="submission" date="2023-01" db="EMBL/GenBank/DDBJ databases">
        <authorList>
            <person name="Sun Q."/>
            <person name="Evtushenko L."/>
        </authorList>
    </citation>
    <scope>NUCLEOTIDE SEQUENCE</scope>
    <source>
        <strain evidence="8">VKM B-1513</strain>
    </source>
</reference>
<keyword evidence="1 5" id="KW-0500">Molybdenum</keyword>
<feature type="binding site" evidence="5">
    <location>
        <position position="239"/>
    </location>
    <ligand>
        <name>Mo-molybdopterin</name>
        <dbReference type="ChEBI" id="CHEBI:71302"/>
    </ligand>
</feature>
<dbReference type="PANTHER" id="PTHR43032:SF3">
    <property type="entry name" value="PROTEIN-METHIONINE-SULFOXIDE REDUCTASE CATALYTIC SUBUNIT MSRP"/>
    <property type="match status" value="1"/>
</dbReference>